<evidence type="ECO:0000313" key="3">
    <source>
        <dbReference type="EMBL" id="ATQ56692.1"/>
    </source>
</evidence>
<proteinExistence type="predicted"/>
<sequence length="174" mass="19948">MIYLNPEWRLIPGWPEYDVSEDGQVRRALGGKGARAGRLLKPWRNPRNQYLYVQLWRGNHRKAVPVHRLVAMAFLGRPPSERHVVAHDDGTRDVNHPWNLRWATQRENVGDTVRHGTHNRGSRNGQAKIDEVCALAIRKMHALGIPRREAAVGFGISRQAVDDIINGKRWRHVA</sequence>
<dbReference type="InterPro" id="IPR044925">
    <property type="entry name" value="His-Me_finger_sf"/>
</dbReference>
<dbReference type="InterPro" id="IPR010902">
    <property type="entry name" value="NUMOD4"/>
</dbReference>
<dbReference type="InterPro" id="IPR003615">
    <property type="entry name" value="HNH_nuc"/>
</dbReference>
<dbReference type="Proteomes" id="UP000229314">
    <property type="component" value="Chromosome"/>
</dbReference>
<dbReference type="SUPFAM" id="SSF54060">
    <property type="entry name" value="His-Me finger endonucleases"/>
    <property type="match status" value="1"/>
</dbReference>
<accession>A0A2D2C2F9</accession>
<organism evidence="3 4">
    <name type="scientific">Paracoccus yeei</name>
    <dbReference type="NCBI Taxonomy" id="147645"/>
    <lineage>
        <taxon>Bacteria</taxon>
        <taxon>Pseudomonadati</taxon>
        <taxon>Pseudomonadota</taxon>
        <taxon>Alphaproteobacteria</taxon>
        <taxon>Rhodobacterales</taxon>
        <taxon>Paracoccaceae</taxon>
        <taxon>Paracoccus</taxon>
    </lineage>
</organism>
<feature type="domain" description="NUMOD4" evidence="1">
    <location>
        <begin position="7"/>
        <end position="56"/>
    </location>
</feature>
<evidence type="ECO:0000259" key="2">
    <source>
        <dbReference type="Pfam" id="PF13392"/>
    </source>
</evidence>
<dbReference type="Gene3D" id="3.90.75.20">
    <property type="match status" value="1"/>
</dbReference>
<dbReference type="Pfam" id="PF07463">
    <property type="entry name" value="NUMOD4"/>
    <property type="match status" value="1"/>
</dbReference>
<dbReference type="RefSeq" id="WP_099649444.1">
    <property type="nucleotide sequence ID" value="NZ_CP024422.1"/>
</dbReference>
<dbReference type="AlphaFoldDB" id="A0A2D2C2F9"/>
<name>A0A2D2C2F9_9RHOB</name>
<evidence type="ECO:0000259" key="1">
    <source>
        <dbReference type="Pfam" id="PF07463"/>
    </source>
</evidence>
<reference evidence="3 4" key="1">
    <citation type="submission" date="2017-10" db="EMBL/GenBank/DDBJ databases">
        <title>Complete genome sequence of Paracoccus yeei TT13 isolated from human skin.</title>
        <authorList>
            <person name="Lee K."/>
            <person name="Lim J.Y."/>
            <person name="Hwang I."/>
        </authorList>
    </citation>
    <scope>NUCLEOTIDE SEQUENCE [LARGE SCALE GENOMIC DNA]</scope>
    <source>
        <strain evidence="3 4">TT13</strain>
    </source>
</reference>
<dbReference type="Pfam" id="PF13392">
    <property type="entry name" value="HNH_3"/>
    <property type="match status" value="1"/>
</dbReference>
<protein>
    <submittedName>
        <fullName evidence="3">HNH nuclease</fullName>
    </submittedName>
</protein>
<evidence type="ECO:0000313" key="4">
    <source>
        <dbReference type="Proteomes" id="UP000229314"/>
    </source>
</evidence>
<feature type="domain" description="HNH nuclease" evidence="2">
    <location>
        <begin position="65"/>
        <end position="108"/>
    </location>
</feature>
<dbReference type="EMBL" id="CP024422">
    <property type="protein sequence ID" value="ATQ56692.1"/>
    <property type="molecule type" value="Genomic_DNA"/>
</dbReference>
<gene>
    <name evidence="3" type="ORF">PYTT13_13425</name>
</gene>
<dbReference type="GeneID" id="78898650"/>
<dbReference type="GO" id="GO:0016788">
    <property type="term" value="F:hydrolase activity, acting on ester bonds"/>
    <property type="evidence" value="ECO:0007669"/>
    <property type="project" value="InterPro"/>
</dbReference>